<reference evidence="1" key="3">
    <citation type="submission" date="2023-07" db="EMBL/GenBank/DDBJ databases">
        <title>An improved reference 1 genome and first organelle genomes of Quercus suber.</title>
        <authorList>
            <consortium name="Genosuber Consortium"/>
            <person name="Usie A."/>
            <person name="Serra O."/>
            <person name="Barros P."/>
        </authorList>
    </citation>
    <scope>NUCLEOTIDE SEQUENCE</scope>
    <source>
        <strain evidence="1">HL8</strain>
        <tissue evidence="1">Leaves</tissue>
    </source>
</reference>
<accession>A0AAW0M038</accession>
<sequence length="267" mass="30144">MDLATTGGLLLFHLTMFEEDESSASAMRSDILEERVRAFKSTPRSAWKLGLDLRYADRGIKIFQFYFRSSLQMEWLPSFCFICGVLGFGGFLRSRSQVLSDWRKGVFEKHGATCRGGSEEERREEDTGFQIPAAVSLVSLGMEKGSSSTVLAVVCSLSQAPSSIEHSRVSQWSSKAKNRFWAFKCFLLWPKYFPAQIPQVISLLLMSPPLEPKKRDPKNVNMQTQKYCWALGLIGFKRVELFSISPNLNTHQKPNPLSLLEKGLTEG</sequence>
<organism evidence="1">
    <name type="scientific">Quercus suber</name>
    <name type="common">Cork oak</name>
    <dbReference type="NCBI Taxonomy" id="58331"/>
    <lineage>
        <taxon>Eukaryota</taxon>
        <taxon>Viridiplantae</taxon>
        <taxon>Streptophyta</taxon>
        <taxon>Embryophyta</taxon>
        <taxon>Tracheophyta</taxon>
        <taxon>Spermatophyta</taxon>
        <taxon>Magnoliopsida</taxon>
        <taxon>eudicotyledons</taxon>
        <taxon>Gunneridae</taxon>
        <taxon>Pentapetalae</taxon>
        <taxon>rosids</taxon>
        <taxon>fabids</taxon>
        <taxon>Fagales</taxon>
        <taxon>Fagaceae</taxon>
        <taxon>Quercus</taxon>
    </lineage>
</organism>
<gene>
    <name evidence="1" type="ORF">CFP56_019151</name>
</gene>
<dbReference type="AlphaFoldDB" id="A0AAW0M038"/>
<dbReference type="EMBL" id="PKMF04000029">
    <property type="protein sequence ID" value="KAK7857190.1"/>
    <property type="molecule type" value="Genomic_DNA"/>
</dbReference>
<comment type="caution">
    <text evidence="1">The sequence shown here is derived from an EMBL/GenBank/DDBJ whole genome shotgun (WGS) entry which is preliminary data.</text>
</comment>
<protein>
    <submittedName>
        <fullName evidence="1">Uncharacterized protein</fullName>
    </submittedName>
</protein>
<reference evidence="1" key="1">
    <citation type="submission" date="2017-12" db="EMBL/GenBank/DDBJ databases">
        <authorList>
            <person name="Barbosa P."/>
            <person name="Usie A."/>
            <person name="Ramos A.M."/>
        </authorList>
    </citation>
    <scope>NUCLEOTIDE SEQUENCE</scope>
    <source>
        <strain evidence="1">HL8</strain>
        <tissue evidence="1">Leaves</tissue>
    </source>
</reference>
<proteinExistence type="predicted"/>
<name>A0AAW0M038_QUESU</name>
<evidence type="ECO:0000313" key="1">
    <source>
        <dbReference type="EMBL" id="KAK7857190.1"/>
    </source>
</evidence>
<reference evidence="1" key="2">
    <citation type="journal article" date="2018" name="Sci. Data">
        <title>The draft genome sequence of cork oak.</title>
        <authorList>
            <person name="Ramos A.M."/>
            <person name="Usie A."/>
            <person name="Barbosa P."/>
            <person name="Barros P.M."/>
            <person name="Capote T."/>
            <person name="Chaves I."/>
            <person name="Simoes F."/>
            <person name="Abreu I."/>
            <person name="Carrasquinho I."/>
            <person name="Faro C."/>
            <person name="Guimaraes J.B."/>
            <person name="Mendonca D."/>
            <person name="Nobrega F."/>
            <person name="Rodrigues L."/>
            <person name="Saibo N.J.M."/>
            <person name="Varela M.C."/>
            <person name="Egas C."/>
            <person name="Matos J."/>
            <person name="Miguel C.M."/>
            <person name="Oliveira M.M."/>
            <person name="Ricardo C.P."/>
            <person name="Goncalves S."/>
        </authorList>
    </citation>
    <scope>NUCLEOTIDE SEQUENCE [LARGE SCALE GENOMIC DNA]</scope>
    <source>
        <strain evidence="1">HL8</strain>
    </source>
</reference>